<protein>
    <submittedName>
        <fullName evidence="1">Uncharacterized protein</fullName>
    </submittedName>
</protein>
<dbReference type="EMBL" id="HACM01006052">
    <property type="protein sequence ID" value="CRZ06494.1"/>
    <property type="molecule type" value="Transcribed_RNA"/>
</dbReference>
<sequence>MTDAGVNSPTRVVQGATDAVACFQAGMQEALGDVQELLENLRLVFKRLDLFGITLHARRCDLFNREVHWRGRIISGTGIRFDPTLVESLKNMEAPQNAGHSANYCASHVSVNGEGDEGK</sequence>
<proteinExistence type="predicted"/>
<dbReference type="InterPro" id="IPR043502">
    <property type="entry name" value="DNA/RNA_pol_sf"/>
</dbReference>
<evidence type="ECO:0000313" key="1">
    <source>
        <dbReference type="EMBL" id="CRZ06494.1"/>
    </source>
</evidence>
<accession>A0A0H5RD85</accession>
<dbReference type="SUPFAM" id="SSF56672">
    <property type="entry name" value="DNA/RNA polymerases"/>
    <property type="match status" value="1"/>
</dbReference>
<organism evidence="1">
    <name type="scientific">Spongospora subterranea</name>
    <dbReference type="NCBI Taxonomy" id="70186"/>
    <lineage>
        <taxon>Eukaryota</taxon>
        <taxon>Sar</taxon>
        <taxon>Rhizaria</taxon>
        <taxon>Endomyxa</taxon>
        <taxon>Phytomyxea</taxon>
        <taxon>Plasmodiophorida</taxon>
        <taxon>Plasmodiophoridae</taxon>
        <taxon>Spongospora</taxon>
    </lineage>
</organism>
<dbReference type="Gene3D" id="3.30.70.270">
    <property type="match status" value="1"/>
</dbReference>
<reference evidence="1" key="1">
    <citation type="submission" date="2015-04" db="EMBL/GenBank/DDBJ databases">
        <title>The genome sequence of the plant pathogenic Rhizarian Plasmodiophora brassicae reveals insights in its biotrophic life cycle and the origin of chitin synthesis.</title>
        <authorList>
            <person name="Schwelm A."/>
            <person name="Fogelqvist J."/>
            <person name="Knaust A."/>
            <person name="Julke S."/>
            <person name="Lilja T."/>
            <person name="Dhandapani V."/>
            <person name="Bonilla-Rosso G."/>
            <person name="Karlsson M."/>
            <person name="Shevchenko A."/>
            <person name="Choi S.R."/>
            <person name="Kim H.G."/>
            <person name="Park J.Y."/>
            <person name="Lim Y.P."/>
            <person name="Ludwig-Muller J."/>
            <person name="Dixelius C."/>
        </authorList>
    </citation>
    <scope>NUCLEOTIDE SEQUENCE</scope>
    <source>
        <tissue evidence="1">Potato root galls</tissue>
    </source>
</reference>
<dbReference type="InterPro" id="IPR043128">
    <property type="entry name" value="Rev_trsase/Diguanyl_cyclase"/>
</dbReference>
<dbReference type="AlphaFoldDB" id="A0A0H5RD85"/>
<name>A0A0H5RD85_9EUKA</name>
<feature type="non-terminal residue" evidence="1">
    <location>
        <position position="119"/>
    </location>
</feature>